<dbReference type="PANTHER" id="PTHR43133">
    <property type="entry name" value="RNA POLYMERASE ECF-TYPE SIGMA FACTO"/>
    <property type="match status" value="1"/>
</dbReference>
<dbReference type="Pfam" id="PF04542">
    <property type="entry name" value="Sigma70_r2"/>
    <property type="match status" value="1"/>
</dbReference>
<name>A0AAU9CYZ3_9BACT</name>
<dbReference type="SUPFAM" id="SSF88946">
    <property type="entry name" value="Sigma2 domain of RNA polymerase sigma factors"/>
    <property type="match status" value="1"/>
</dbReference>
<dbReference type="InterPro" id="IPR039425">
    <property type="entry name" value="RNA_pol_sigma-70-like"/>
</dbReference>
<dbReference type="Proteomes" id="UP001348817">
    <property type="component" value="Plasmid pFA1"/>
</dbReference>
<dbReference type="GO" id="GO:0003677">
    <property type="term" value="F:DNA binding"/>
    <property type="evidence" value="ECO:0007669"/>
    <property type="project" value="InterPro"/>
</dbReference>
<feature type="domain" description="RNA polymerase sigma factor 70 region 4 type 2" evidence="6">
    <location>
        <begin position="122"/>
        <end position="172"/>
    </location>
</feature>
<dbReference type="InterPro" id="IPR036388">
    <property type="entry name" value="WH-like_DNA-bd_sf"/>
</dbReference>
<reference evidence="7 8" key="1">
    <citation type="submission" date="2021-12" db="EMBL/GenBank/DDBJ databases">
        <title>Genome sequencing of bacteria with rrn-lacking chromosome and rrn-plasmid.</title>
        <authorList>
            <person name="Anda M."/>
            <person name="Iwasaki W."/>
        </authorList>
    </citation>
    <scope>NUCLEOTIDE SEQUENCE [LARGE SCALE GENOMIC DNA]</scope>
    <source>
        <strain evidence="7 8">DSM 100852</strain>
        <plasmid evidence="7 8">pFA1</plasmid>
    </source>
</reference>
<evidence type="ECO:0000256" key="1">
    <source>
        <dbReference type="ARBA" id="ARBA00010641"/>
    </source>
</evidence>
<dbReference type="GO" id="GO:0006352">
    <property type="term" value="P:DNA-templated transcription initiation"/>
    <property type="evidence" value="ECO:0007669"/>
    <property type="project" value="InterPro"/>
</dbReference>
<dbReference type="GO" id="GO:0016987">
    <property type="term" value="F:sigma factor activity"/>
    <property type="evidence" value="ECO:0007669"/>
    <property type="project" value="UniProtKB-KW"/>
</dbReference>
<proteinExistence type="inferred from homology"/>
<dbReference type="InterPro" id="IPR013325">
    <property type="entry name" value="RNA_pol_sigma_r2"/>
</dbReference>
<dbReference type="NCBIfam" id="TIGR02985">
    <property type="entry name" value="Sig70_bacteroi1"/>
    <property type="match status" value="1"/>
</dbReference>
<dbReference type="RefSeq" id="WP_338394839.1">
    <property type="nucleotide sequence ID" value="NZ_AP025315.1"/>
</dbReference>
<organism evidence="7 8">
    <name type="scientific">Fulvitalea axinellae</name>
    <dbReference type="NCBI Taxonomy" id="1182444"/>
    <lineage>
        <taxon>Bacteria</taxon>
        <taxon>Pseudomonadati</taxon>
        <taxon>Bacteroidota</taxon>
        <taxon>Cytophagia</taxon>
        <taxon>Cytophagales</taxon>
        <taxon>Persicobacteraceae</taxon>
        <taxon>Fulvitalea</taxon>
    </lineage>
</organism>
<dbReference type="InterPro" id="IPR014327">
    <property type="entry name" value="RNA_pol_sigma70_bacteroid"/>
</dbReference>
<comment type="similarity">
    <text evidence="1">Belongs to the sigma-70 factor family. ECF subfamily.</text>
</comment>
<keyword evidence="7" id="KW-0614">Plasmid</keyword>
<feature type="domain" description="RNA polymerase sigma-70 region 2" evidence="5">
    <location>
        <begin position="22"/>
        <end position="86"/>
    </location>
</feature>
<dbReference type="InterPro" id="IPR014284">
    <property type="entry name" value="RNA_pol_sigma-70_dom"/>
</dbReference>
<geneLocation type="plasmid" evidence="7 8">
    <name>pFA1</name>
</geneLocation>
<evidence type="ECO:0000256" key="2">
    <source>
        <dbReference type="ARBA" id="ARBA00023015"/>
    </source>
</evidence>
<dbReference type="InterPro" id="IPR013249">
    <property type="entry name" value="RNA_pol_sigma70_r4_t2"/>
</dbReference>
<dbReference type="InterPro" id="IPR013324">
    <property type="entry name" value="RNA_pol_sigma_r3/r4-like"/>
</dbReference>
<keyword evidence="2" id="KW-0805">Transcription regulation</keyword>
<dbReference type="NCBIfam" id="TIGR02937">
    <property type="entry name" value="sigma70-ECF"/>
    <property type="match status" value="1"/>
</dbReference>
<dbReference type="SUPFAM" id="SSF88659">
    <property type="entry name" value="Sigma3 and sigma4 domains of RNA polymerase sigma factors"/>
    <property type="match status" value="1"/>
</dbReference>
<evidence type="ECO:0000313" key="7">
    <source>
        <dbReference type="EMBL" id="BDD11724.1"/>
    </source>
</evidence>
<dbReference type="InterPro" id="IPR007627">
    <property type="entry name" value="RNA_pol_sigma70_r2"/>
</dbReference>
<keyword evidence="3" id="KW-0731">Sigma factor</keyword>
<dbReference type="Gene3D" id="1.10.1740.10">
    <property type="match status" value="1"/>
</dbReference>
<evidence type="ECO:0000259" key="6">
    <source>
        <dbReference type="Pfam" id="PF08281"/>
    </source>
</evidence>
<keyword evidence="8" id="KW-1185">Reference proteome</keyword>
<protein>
    <submittedName>
        <fullName evidence="7">DNA-directed RNA polymerase sigma-70 factor</fullName>
    </submittedName>
</protein>
<evidence type="ECO:0000256" key="3">
    <source>
        <dbReference type="ARBA" id="ARBA00023082"/>
    </source>
</evidence>
<evidence type="ECO:0000313" key="8">
    <source>
        <dbReference type="Proteomes" id="UP001348817"/>
    </source>
</evidence>
<sequence>MYNDDLYINRLSDGDLSALEVIFRRYHRDLYLYAYRLAENEMIAEDLVQDTFIKLWENRKSMPACRSLRPYLIKTVFNAFMDLKRHDKVKVKHQNQIARKVPTLSYSGTDDIVAFNDLNEHLRLALEKLPTKQRQTFMMVRIQGMKRKEVAEKMGVSIKTVEGNLTSALKKLKKEMAPFHLSVIFLVLLY</sequence>
<dbReference type="EMBL" id="AP025315">
    <property type="protein sequence ID" value="BDD11724.1"/>
    <property type="molecule type" value="Genomic_DNA"/>
</dbReference>
<dbReference type="PANTHER" id="PTHR43133:SF46">
    <property type="entry name" value="RNA POLYMERASE SIGMA-70 FACTOR ECF SUBFAMILY"/>
    <property type="match status" value="1"/>
</dbReference>
<evidence type="ECO:0000259" key="5">
    <source>
        <dbReference type="Pfam" id="PF04542"/>
    </source>
</evidence>
<keyword evidence="4" id="KW-0804">Transcription</keyword>
<dbReference type="CDD" id="cd06171">
    <property type="entry name" value="Sigma70_r4"/>
    <property type="match status" value="1"/>
</dbReference>
<dbReference type="AlphaFoldDB" id="A0AAU9CYZ3"/>
<accession>A0AAU9CYZ3</accession>
<keyword evidence="7" id="KW-0240">DNA-directed RNA polymerase</keyword>
<evidence type="ECO:0000256" key="4">
    <source>
        <dbReference type="ARBA" id="ARBA00023163"/>
    </source>
</evidence>
<dbReference type="Gene3D" id="1.10.10.10">
    <property type="entry name" value="Winged helix-like DNA-binding domain superfamily/Winged helix DNA-binding domain"/>
    <property type="match status" value="1"/>
</dbReference>
<dbReference type="KEGG" id="fax:FUAX_41560"/>
<dbReference type="Pfam" id="PF08281">
    <property type="entry name" value="Sigma70_r4_2"/>
    <property type="match status" value="1"/>
</dbReference>
<gene>
    <name evidence="7" type="ORF">FUAX_41560</name>
</gene>
<dbReference type="GO" id="GO:0000428">
    <property type="term" value="C:DNA-directed RNA polymerase complex"/>
    <property type="evidence" value="ECO:0007669"/>
    <property type="project" value="UniProtKB-KW"/>
</dbReference>